<dbReference type="Pfam" id="PF12937">
    <property type="entry name" value="F-box-like"/>
    <property type="match status" value="1"/>
</dbReference>
<protein>
    <recommendedName>
        <fullName evidence="1">F-box domain-containing protein</fullName>
    </recommendedName>
</protein>
<dbReference type="AlphaFoldDB" id="A0A1V8SWI8"/>
<dbReference type="InParanoid" id="A0A1V8SWI8"/>
<name>A0A1V8SWI8_9PEZI</name>
<dbReference type="InterPro" id="IPR001810">
    <property type="entry name" value="F-box_dom"/>
</dbReference>
<evidence type="ECO:0000313" key="2">
    <source>
        <dbReference type="EMBL" id="OQO03516.1"/>
    </source>
</evidence>
<sequence length="349" mass="40375">MDLLLPTEIVTHIFLSLPTVTSALSLASTCRSFHAIFHSSKRLLILQHSAKIEFGPLDDIVQLVTHNASQPAHFRRDVPLSDALIRQLVKAGHVARQWEDIYMYRKWKHDYVARRLLSTFERFKLRRAIYRLWLFDRAFHNIAHVRYARTRLEVVRERAALLHNYTTSELAEMLDVHAIIRDVVANDLCPSNGRLRRKYQARYPETAHQPLFSIHLNYPPTASRFIASDNQYHNSTLASSKYHAQQQRWQENSTHPAEFGLEGWGDDIGHYYVVEDMMKLDPEQILYLREHCPAKSQVEAYVAGMGMWFENNGETFSETLAFVIKQRGGEMEELKAAVEAEEVGVVVSD</sequence>
<evidence type="ECO:0000313" key="3">
    <source>
        <dbReference type="Proteomes" id="UP000192596"/>
    </source>
</evidence>
<comment type="caution">
    <text evidence="2">The sequence shown here is derived from an EMBL/GenBank/DDBJ whole genome shotgun (WGS) entry which is preliminary data.</text>
</comment>
<dbReference type="SMART" id="SM00256">
    <property type="entry name" value="FBOX"/>
    <property type="match status" value="1"/>
</dbReference>
<accession>A0A1V8SWI8</accession>
<dbReference type="STRING" id="1507870.A0A1V8SWI8"/>
<dbReference type="Proteomes" id="UP000192596">
    <property type="component" value="Unassembled WGS sequence"/>
</dbReference>
<dbReference type="InterPro" id="IPR036047">
    <property type="entry name" value="F-box-like_dom_sf"/>
</dbReference>
<keyword evidence="3" id="KW-1185">Reference proteome</keyword>
<feature type="domain" description="F-box" evidence="1">
    <location>
        <begin position="5"/>
        <end position="46"/>
    </location>
</feature>
<organism evidence="2 3">
    <name type="scientific">Cryoendolithus antarcticus</name>
    <dbReference type="NCBI Taxonomy" id="1507870"/>
    <lineage>
        <taxon>Eukaryota</taxon>
        <taxon>Fungi</taxon>
        <taxon>Dikarya</taxon>
        <taxon>Ascomycota</taxon>
        <taxon>Pezizomycotina</taxon>
        <taxon>Dothideomycetes</taxon>
        <taxon>Dothideomycetidae</taxon>
        <taxon>Cladosporiales</taxon>
        <taxon>Cladosporiaceae</taxon>
        <taxon>Cryoendolithus</taxon>
    </lineage>
</organism>
<evidence type="ECO:0000259" key="1">
    <source>
        <dbReference type="SMART" id="SM00256"/>
    </source>
</evidence>
<gene>
    <name evidence="2" type="ORF">B0A48_10180</name>
</gene>
<dbReference type="OrthoDB" id="1638493at2759"/>
<proteinExistence type="predicted"/>
<dbReference type="CDD" id="cd09917">
    <property type="entry name" value="F-box_SF"/>
    <property type="match status" value="1"/>
</dbReference>
<dbReference type="EMBL" id="NAJO01000024">
    <property type="protein sequence ID" value="OQO03516.1"/>
    <property type="molecule type" value="Genomic_DNA"/>
</dbReference>
<reference evidence="3" key="1">
    <citation type="submission" date="2017-03" db="EMBL/GenBank/DDBJ databases">
        <title>Genomes of endolithic fungi from Antarctica.</title>
        <authorList>
            <person name="Coleine C."/>
            <person name="Masonjones S."/>
            <person name="Stajich J.E."/>
        </authorList>
    </citation>
    <scope>NUCLEOTIDE SEQUENCE [LARGE SCALE GENOMIC DNA]</scope>
    <source>
        <strain evidence="3">CCFEE 5527</strain>
    </source>
</reference>
<dbReference type="SUPFAM" id="SSF81383">
    <property type="entry name" value="F-box domain"/>
    <property type="match status" value="1"/>
</dbReference>